<protein>
    <submittedName>
        <fullName evidence="3">Putative phage terminase, large subunit</fullName>
    </submittedName>
</protein>
<dbReference type="InterPro" id="IPR005335">
    <property type="entry name" value="Terminase_ssu"/>
</dbReference>
<dbReference type="GO" id="GO:0051276">
    <property type="term" value="P:chromosome organization"/>
    <property type="evidence" value="ECO:0007669"/>
    <property type="project" value="InterPro"/>
</dbReference>
<dbReference type="Gene3D" id="3.40.50.300">
    <property type="entry name" value="P-loop containing nucleotide triphosphate hydrolases"/>
    <property type="match status" value="1"/>
</dbReference>
<dbReference type="EMBL" id="UGFC01000004">
    <property type="protein sequence ID" value="STM09194.1"/>
    <property type="molecule type" value="Genomic_DNA"/>
</dbReference>
<dbReference type="InterPro" id="IPR027417">
    <property type="entry name" value="P-loop_NTPase"/>
</dbReference>
<dbReference type="Pfam" id="PF03354">
    <property type="entry name" value="TerL_ATPase"/>
    <property type="match status" value="1"/>
</dbReference>
<dbReference type="AlphaFoldDB" id="A0A377CYJ0"/>
<dbReference type="Gene3D" id="1.10.10.1400">
    <property type="entry name" value="Terminase, small subunit, N-terminal DNA-binding domain, HTH motif"/>
    <property type="match status" value="1"/>
</dbReference>
<dbReference type="InterPro" id="IPR046461">
    <property type="entry name" value="TerL_ATPase"/>
</dbReference>
<feature type="region of interest" description="Disordered" evidence="1">
    <location>
        <begin position="89"/>
        <end position="127"/>
    </location>
</feature>
<dbReference type="PANTHER" id="PTHR41287">
    <property type="match status" value="1"/>
</dbReference>
<gene>
    <name evidence="3" type="ORF">NCTC7922_00737</name>
</gene>
<dbReference type="PANTHER" id="PTHR41287:SF1">
    <property type="entry name" value="PROTEIN YMFN"/>
    <property type="match status" value="1"/>
</dbReference>
<reference evidence="3 4" key="1">
    <citation type="submission" date="2018-06" db="EMBL/GenBank/DDBJ databases">
        <authorList>
            <consortium name="Pathogen Informatics"/>
            <person name="Doyle S."/>
        </authorList>
    </citation>
    <scope>NUCLEOTIDE SEQUENCE [LARGE SCALE GENOMIC DNA]</scope>
    <source>
        <strain evidence="3 4">NCTC7922</strain>
    </source>
</reference>
<dbReference type="InterPro" id="IPR038713">
    <property type="entry name" value="Terminase_Gp1_N_sf"/>
</dbReference>
<dbReference type="Proteomes" id="UP000254174">
    <property type="component" value="Unassembled WGS sequence"/>
</dbReference>
<sequence>MRRREKWAEPYPAECVLDPGGGCADNAKNENLRWRSCPGKNKTASAIAAGYSAKTARVKGSQLAKDPEVLAFIARKQCETVEVDEVPVYRQKKSEQEDKPRRREAAAIPQPDENNPEMPPSAVMSPGIEYMEDGLPDPVKAMGRILVENLCIDPKLALDAAWRLAQFTHHKKGDTGKKSAKGDAAKKAANRFAVPPPPRLVVNNDNEGQRMIPVWSTACPDWAERLKKGLSIIPDPIYPDEAAHALAIFKQLRIVDAPGSPTFGESCAPWVFDLVAALFGSYDAQTGVRHIKEVFILIPKKNSKSTLAAGIMMTALLLNWRQAAGYTILAPTVEVAANAFNPARDMVRRDDDLDDLCQVQTHIRTITHRVTDTTLKVVAADPNTVSGIKSVGTLIDELWLFGKQYKAEDMLREAIGGLASRPEGFVVYTTTQSNEPPAGVFRQKLQYARDVRDGKIHDPHFLPVIFEHPPEMVESGAHLLMENLAMVNPNLGYSVDEAFLYREYRKAREAGEEAFRGFMSKHANVEIGLALRSDRWAGADFWEQQGRRISLDDILQRADVVTVGIDGGGLDDLLGMYVIGRDRETREWLGWGHAWAHETAVVRRKSEASRFQDFVACGDMTIVRRVGDDTAEVAEYVRRIHEAELLEHIGIDPSGVGQILDSLAEAGIPDGIVVGISQGWKLGGAIKTTERKTG</sequence>
<dbReference type="Pfam" id="PF03592">
    <property type="entry name" value="Terminase_2"/>
    <property type="match status" value="1"/>
</dbReference>
<organism evidence="3 4">
    <name type="scientific">Escherichia coli</name>
    <dbReference type="NCBI Taxonomy" id="562"/>
    <lineage>
        <taxon>Bacteria</taxon>
        <taxon>Pseudomonadati</taxon>
        <taxon>Pseudomonadota</taxon>
        <taxon>Gammaproteobacteria</taxon>
        <taxon>Enterobacterales</taxon>
        <taxon>Enterobacteriaceae</taxon>
        <taxon>Escherichia</taxon>
    </lineage>
</organism>
<proteinExistence type="predicted"/>
<evidence type="ECO:0000256" key="1">
    <source>
        <dbReference type="SAM" id="MobiDB-lite"/>
    </source>
</evidence>
<feature type="domain" description="Terminase large subunit-like ATPase" evidence="2">
    <location>
        <begin position="273"/>
        <end position="434"/>
    </location>
</feature>
<evidence type="ECO:0000313" key="3">
    <source>
        <dbReference type="EMBL" id="STM09194.1"/>
    </source>
</evidence>
<evidence type="ECO:0000313" key="4">
    <source>
        <dbReference type="Proteomes" id="UP000254174"/>
    </source>
</evidence>
<accession>A0A377CYJ0</accession>
<name>A0A377CYJ0_ECOLX</name>
<dbReference type="InterPro" id="IPR005021">
    <property type="entry name" value="Terminase_largesu-like"/>
</dbReference>
<feature type="compositionally biased region" description="Basic and acidic residues" evidence="1">
    <location>
        <begin position="92"/>
        <end position="105"/>
    </location>
</feature>
<evidence type="ECO:0000259" key="2">
    <source>
        <dbReference type="Pfam" id="PF03354"/>
    </source>
</evidence>